<keyword evidence="7" id="KW-0408">Iron</keyword>
<dbReference type="GO" id="GO:0006784">
    <property type="term" value="P:heme A biosynthetic process"/>
    <property type="evidence" value="ECO:0007669"/>
    <property type="project" value="InterPro"/>
</dbReference>
<keyword evidence="10" id="KW-1015">Disulfide bond</keyword>
<reference evidence="13" key="1">
    <citation type="submission" date="2020-12" db="EMBL/GenBank/DDBJ databases">
        <title>Geomonas sp. Red875, isolated from river sediment.</title>
        <authorList>
            <person name="Xu Z."/>
            <person name="Zhang Z."/>
            <person name="Masuda Y."/>
            <person name="Itoh H."/>
            <person name="Senoo K."/>
        </authorList>
    </citation>
    <scope>NUCLEOTIDE SEQUENCE</scope>
    <source>
        <strain evidence="13">Red875</strain>
    </source>
</reference>
<evidence type="ECO:0000256" key="7">
    <source>
        <dbReference type="ARBA" id="ARBA00023004"/>
    </source>
</evidence>
<comment type="caution">
    <text evidence="13">The sequence shown here is derived from an EMBL/GenBank/DDBJ whole genome shotgun (WGS) entry which is preliminary data.</text>
</comment>
<feature type="transmembrane region" description="Helical" evidence="12">
    <location>
        <begin position="201"/>
        <end position="219"/>
    </location>
</feature>
<keyword evidence="6" id="KW-0560">Oxidoreductase</keyword>
<dbReference type="AlphaFoldDB" id="A0A8J7LU08"/>
<dbReference type="Proteomes" id="UP000636888">
    <property type="component" value="Unassembled WGS sequence"/>
</dbReference>
<evidence type="ECO:0000256" key="4">
    <source>
        <dbReference type="ARBA" id="ARBA00022723"/>
    </source>
</evidence>
<feature type="transmembrane region" description="Helical" evidence="12">
    <location>
        <begin position="231"/>
        <end position="248"/>
    </location>
</feature>
<evidence type="ECO:0000256" key="9">
    <source>
        <dbReference type="ARBA" id="ARBA00023136"/>
    </source>
</evidence>
<feature type="transmembrane region" description="Helical" evidence="12">
    <location>
        <begin position="138"/>
        <end position="156"/>
    </location>
</feature>
<evidence type="ECO:0000256" key="1">
    <source>
        <dbReference type="ARBA" id="ARBA00004141"/>
    </source>
</evidence>
<protein>
    <submittedName>
        <fullName evidence="13">Heme A synthase</fullName>
    </submittedName>
</protein>
<dbReference type="RefSeq" id="WP_199382872.1">
    <property type="nucleotide sequence ID" value="NZ_JAEMHM010000003.1"/>
</dbReference>
<keyword evidence="14" id="KW-1185">Reference proteome</keyword>
<dbReference type="GO" id="GO:0016491">
    <property type="term" value="F:oxidoreductase activity"/>
    <property type="evidence" value="ECO:0007669"/>
    <property type="project" value="UniProtKB-KW"/>
</dbReference>
<dbReference type="EMBL" id="JAEMHM010000003">
    <property type="protein sequence ID" value="MBJ6724034.1"/>
    <property type="molecule type" value="Genomic_DNA"/>
</dbReference>
<feature type="transmembrane region" description="Helical" evidence="12">
    <location>
        <begin position="254"/>
        <end position="276"/>
    </location>
</feature>
<sequence length="287" mass="31125">MVGRITAFLFFVLLVWGNLVAGMKAGLACPDWPLCRGELLPPLHLDVWMEFLHRVIAALASVSLFVLAGQRWKAYRGWSKAIPLAAILLLVGQIVIGGVVVLLGLPVQLTTVHFMVALGIFVLVLYMVQCDGVLQPPVFGFSGYSGLLFSMVLLMFSQASLGAYLRHSGSAMACTGFLACQGSWIPDVWDLAIAINYGHRLIALALLSTAAILFAFSLLDRDLSFGIVRGFALLFLVALQLMVGAAVVKSGFQFSLTAVHLAIALLSIWLGLRLWLRQVNNPEGIQK</sequence>
<feature type="transmembrane region" description="Helical" evidence="12">
    <location>
        <begin position="81"/>
        <end position="103"/>
    </location>
</feature>
<dbReference type="GO" id="GO:0046872">
    <property type="term" value="F:metal ion binding"/>
    <property type="evidence" value="ECO:0007669"/>
    <property type="project" value="UniProtKB-KW"/>
</dbReference>
<keyword evidence="3 12" id="KW-0812">Transmembrane</keyword>
<feature type="transmembrane region" description="Helical" evidence="12">
    <location>
        <begin position="52"/>
        <end position="69"/>
    </location>
</feature>
<dbReference type="InterPro" id="IPR050450">
    <property type="entry name" value="COX15/CtaA_HemeA_synthase"/>
</dbReference>
<proteinExistence type="predicted"/>
<gene>
    <name evidence="13" type="ORF">JFN93_04870</name>
</gene>
<dbReference type="Pfam" id="PF02628">
    <property type="entry name" value="COX15-CtaA"/>
    <property type="match status" value="1"/>
</dbReference>
<keyword evidence="5 12" id="KW-1133">Transmembrane helix</keyword>
<evidence type="ECO:0000256" key="6">
    <source>
        <dbReference type="ARBA" id="ARBA00023002"/>
    </source>
</evidence>
<keyword evidence="4" id="KW-0479">Metal-binding</keyword>
<evidence type="ECO:0000256" key="8">
    <source>
        <dbReference type="ARBA" id="ARBA00023133"/>
    </source>
</evidence>
<dbReference type="GO" id="GO:0016020">
    <property type="term" value="C:membrane"/>
    <property type="evidence" value="ECO:0007669"/>
    <property type="project" value="UniProtKB-SubCell"/>
</dbReference>
<dbReference type="PANTHER" id="PTHR35457">
    <property type="entry name" value="HEME A SYNTHASE"/>
    <property type="match status" value="1"/>
</dbReference>
<keyword evidence="2" id="KW-1003">Cell membrane</keyword>
<evidence type="ECO:0000256" key="3">
    <source>
        <dbReference type="ARBA" id="ARBA00022692"/>
    </source>
</evidence>
<dbReference type="InterPro" id="IPR003780">
    <property type="entry name" value="COX15/CtaA_fam"/>
</dbReference>
<name>A0A8J7LU08_9BACT</name>
<evidence type="ECO:0000256" key="2">
    <source>
        <dbReference type="ARBA" id="ARBA00022475"/>
    </source>
</evidence>
<keyword evidence="8" id="KW-0350">Heme biosynthesis</keyword>
<evidence type="ECO:0000256" key="11">
    <source>
        <dbReference type="ARBA" id="ARBA00023444"/>
    </source>
</evidence>
<comment type="pathway">
    <text evidence="11">Porphyrin-containing compound metabolism.</text>
</comment>
<evidence type="ECO:0000313" key="13">
    <source>
        <dbReference type="EMBL" id="MBJ6724034.1"/>
    </source>
</evidence>
<evidence type="ECO:0000313" key="14">
    <source>
        <dbReference type="Proteomes" id="UP000636888"/>
    </source>
</evidence>
<feature type="transmembrane region" description="Helical" evidence="12">
    <location>
        <begin position="109"/>
        <end position="126"/>
    </location>
</feature>
<evidence type="ECO:0000256" key="10">
    <source>
        <dbReference type="ARBA" id="ARBA00023157"/>
    </source>
</evidence>
<accession>A0A8J7LU08</accession>
<dbReference type="PANTHER" id="PTHR35457:SF1">
    <property type="entry name" value="HEME A SYNTHASE"/>
    <property type="match status" value="1"/>
</dbReference>
<comment type="subcellular location">
    <subcellularLocation>
        <location evidence="1">Membrane</location>
        <topology evidence="1">Multi-pass membrane protein</topology>
    </subcellularLocation>
</comment>
<evidence type="ECO:0000256" key="5">
    <source>
        <dbReference type="ARBA" id="ARBA00022989"/>
    </source>
</evidence>
<organism evidence="13 14">
    <name type="scientific">Geomesophilobacter sediminis</name>
    <dbReference type="NCBI Taxonomy" id="2798584"/>
    <lineage>
        <taxon>Bacteria</taxon>
        <taxon>Pseudomonadati</taxon>
        <taxon>Thermodesulfobacteriota</taxon>
        <taxon>Desulfuromonadia</taxon>
        <taxon>Geobacterales</taxon>
        <taxon>Geobacteraceae</taxon>
        <taxon>Geomesophilobacter</taxon>
    </lineage>
</organism>
<evidence type="ECO:0000256" key="12">
    <source>
        <dbReference type="SAM" id="Phobius"/>
    </source>
</evidence>
<keyword evidence="9 12" id="KW-0472">Membrane</keyword>